<proteinExistence type="predicted"/>
<dbReference type="AlphaFoldDB" id="X1I0S3"/>
<sequence>MAFIPSLVRDTFEQGILSGASQPLASVAQIKHLSDDLAWASPLLNKWGRFIEEHLSRIQPDHVVVNDRRGAKIWSLTMSGRYKWGENLWHSTAIELMDPVDLKKLFAHRRVMLFDEMMQHGREMNRLRQILTDVDAKVTSIVCLRRRSRVESGDLLEYEAVACDDLDDKTFEERATDISRLVHSFEPPLDVDHLVVRGAINKNLSGADILTRLANWGLAYVVWYPDKEHRLLTITLDRPQFFETVNKDGHN</sequence>
<gene>
    <name evidence="1" type="ORF">S03H2_39749</name>
</gene>
<accession>X1I0S3</accession>
<evidence type="ECO:0000313" key="1">
    <source>
        <dbReference type="EMBL" id="GAH51153.1"/>
    </source>
</evidence>
<dbReference type="InterPro" id="IPR029057">
    <property type="entry name" value="PRTase-like"/>
</dbReference>
<dbReference type="SUPFAM" id="SSF53271">
    <property type="entry name" value="PRTase-like"/>
    <property type="match status" value="1"/>
</dbReference>
<reference evidence="1" key="1">
    <citation type="journal article" date="2014" name="Front. Microbiol.">
        <title>High frequency of phylogenetically diverse reductive dehalogenase-homologous genes in deep subseafloor sedimentary metagenomes.</title>
        <authorList>
            <person name="Kawai M."/>
            <person name="Futagami T."/>
            <person name="Toyoda A."/>
            <person name="Takaki Y."/>
            <person name="Nishi S."/>
            <person name="Hori S."/>
            <person name="Arai W."/>
            <person name="Tsubouchi T."/>
            <person name="Morono Y."/>
            <person name="Uchiyama I."/>
            <person name="Ito T."/>
            <person name="Fujiyama A."/>
            <person name="Inagaki F."/>
            <person name="Takami H."/>
        </authorList>
    </citation>
    <scope>NUCLEOTIDE SEQUENCE</scope>
    <source>
        <strain evidence="1">Expedition CK06-06</strain>
    </source>
</reference>
<organism evidence="1">
    <name type="scientific">marine sediment metagenome</name>
    <dbReference type="NCBI Taxonomy" id="412755"/>
    <lineage>
        <taxon>unclassified sequences</taxon>
        <taxon>metagenomes</taxon>
        <taxon>ecological metagenomes</taxon>
    </lineage>
</organism>
<comment type="caution">
    <text evidence="1">The sequence shown here is derived from an EMBL/GenBank/DDBJ whole genome shotgun (WGS) entry which is preliminary data.</text>
</comment>
<protein>
    <submittedName>
        <fullName evidence="1">Uncharacterized protein</fullName>
    </submittedName>
</protein>
<dbReference type="EMBL" id="BARU01024602">
    <property type="protein sequence ID" value="GAH51153.1"/>
    <property type="molecule type" value="Genomic_DNA"/>
</dbReference>
<feature type="non-terminal residue" evidence="1">
    <location>
        <position position="251"/>
    </location>
</feature>
<name>X1I0S3_9ZZZZ</name>